<dbReference type="GeneID" id="78570660"/>
<evidence type="ECO:0000313" key="1">
    <source>
        <dbReference type="EMBL" id="SUC12353.1"/>
    </source>
</evidence>
<proteinExistence type="predicted"/>
<dbReference type="AlphaFoldDB" id="A0A379F1P5"/>
<dbReference type="OrthoDB" id="1071705at2"/>
<evidence type="ECO:0000313" key="2">
    <source>
        <dbReference type="Proteomes" id="UP000254235"/>
    </source>
</evidence>
<name>A0A379F1P5_9BACT</name>
<organism evidence="1 2">
    <name type="scientific">Prevotella pallens</name>
    <dbReference type="NCBI Taxonomy" id="60133"/>
    <lineage>
        <taxon>Bacteria</taxon>
        <taxon>Pseudomonadati</taxon>
        <taxon>Bacteroidota</taxon>
        <taxon>Bacteroidia</taxon>
        <taxon>Bacteroidales</taxon>
        <taxon>Prevotellaceae</taxon>
        <taxon>Prevotella</taxon>
    </lineage>
</organism>
<protein>
    <recommendedName>
        <fullName evidence="3">DUF4252 domain-containing protein</fullName>
    </recommendedName>
</protein>
<dbReference type="EMBL" id="UGTP01000001">
    <property type="protein sequence ID" value="SUC12353.1"/>
    <property type="molecule type" value="Genomic_DNA"/>
</dbReference>
<gene>
    <name evidence="1" type="ORF">NCTC13043_00956</name>
</gene>
<evidence type="ECO:0008006" key="3">
    <source>
        <dbReference type="Google" id="ProtNLM"/>
    </source>
</evidence>
<reference evidence="1 2" key="1">
    <citation type="submission" date="2018-06" db="EMBL/GenBank/DDBJ databases">
        <authorList>
            <consortium name="Pathogen Informatics"/>
            <person name="Doyle S."/>
        </authorList>
    </citation>
    <scope>NUCLEOTIDE SEQUENCE [LARGE SCALE GENOMIC DNA]</scope>
    <source>
        <strain evidence="1 2">NCTC13043</strain>
    </source>
</reference>
<dbReference type="RefSeq" id="WP_115083178.1">
    <property type="nucleotide sequence ID" value="NZ_CAUOZC010000020.1"/>
</dbReference>
<sequence>MKKSLGIIILLFVFTLNLSAQQQIENIKFMVDNAETMRVLEKIFGVPYLLSNEKAIYKNVAFDGEKYNEAECFFNKDGKFNQLRLTTYCKSKDNAITRMNNLSRKYEGLYNITNSENLDDGKFVVGYNSKNRTMIMISTYKNNCDVSFSLF</sequence>
<accession>A0A379F1P5</accession>
<dbReference type="Proteomes" id="UP000254235">
    <property type="component" value="Unassembled WGS sequence"/>
</dbReference>